<evidence type="ECO:0000256" key="1">
    <source>
        <dbReference type="PROSITE-ProRule" id="PRU00176"/>
    </source>
</evidence>
<feature type="region of interest" description="Disordered" evidence="2">
    <location>
        <begin position="437"/>
        <end position="464"/>
    </location>
</feature>
<reference evidence="4 5" key="1">
    <citation type="journal article" date="2018" name="Mol. Plant">
        <title>The genome of Artemisia annua provides insight into the evolution of Asteraceae family and artemisinin biosynthesis.</title>
        <authorList>
            <person name="Shen Q."/>
            <person name="Zhang L."/>
            <person name="Liao Z."/>
            <person name="Wang S."/>
            <person name="Yan T."/>
            <person name="Shi P."/>
            <person name="Liu M."/>
            <person name="Fu X."/>
            <person name="Pan Q."/>
            <person name="Wang Y."/>
            <person name="Lv Z."/>
            <person name="Lu X."/>
            <person name="Zhang F."/>
            <person name="Jiang W."/>
            <person name="Ma Y."/>
            <person name="Chen M."/>
            <person name="Hao X."/>
            <person name="Li L."/>
            <person name="Tang Y."/>
            <person name="Lv G."/>
            <person name="Zhou Y."/>
            <person name="Sun X."/>
            <person name="Brodelius P.E."/>
            <person name="Rose J.K.C."/>
            <person name="Tang K."/>
        </authorList>
    </citation>
    <scope>NUCLEOTIDE SEQUENCE [LARGE SCALE GENOMIC DNA]</scope>
    <source>
        <strain evidence="5">cv. Huhao1</strain>
        <tissue evidence="4">Leaf</tissue>
    </source>
</reference>
<keyword evidence="1" id="KW-0694">RNA-binding</keyword>
<dbReference type="GO" id="GO:0003723">
    <property type="term" value="F:RNA binding"/>
    <property type="evidence" value="ECO:0007669"/>
    <property type="project" value="UniProtKB-UniRule"/>
</dbReference>
<evidence type="ECO:0000259" key="3">
    <source>
        <dbReference type="PROSITE" id="PS50102"/>
    </source>
</evidence>
<organism evidence="4 5">
    <name type="scientific">Artemisia annua</name>
    <name type="common">Sweet wormwood</name>
    <dbReference type="NCBI Taxonomy" id="35608"/>
    <lineage>
        <taxon>Eukaryota</taxon>
        <taxon>Viridiplantae</taxon>
        <taxon>Streptophyta</taxon>
        <taxon>Embryophyta</taxon>
        <taxon>Tracheophyta</taxon>
        <taxon>Spermatophyta</taxon>
        <taxon>Magnoliopsida</taxon>
        <taxon>eudicotyledons</taxon>
        <taxon>Gunneridae</taxon>
        <taxon>Pentapetalae</taxon>
        <taxon>asterids</taxon>
        <taxon>campanulids</taxon>
        <taxon>Asterales</taxon>
        <taxon>Asteraceae</taxon>
        <taxon>Asteroideae</taxon>
        <taxon>Anthemideae</taxon>
        <taxon>Artemisiinae</taxon>
        <taxon>Artemisia</taxon>
    </lineage>
</organism>
<evidence type="ECO:0000313" key="4">
    <source>
        <dbReference type="EMBL" id="PWA99054.1"/>
    </source>
</evidence>
<dbReference type="AlphaFoldDB" id="A0A2U1QM12"/>
<name>A0A2U1QM12_ARTAN</name>
<gene>
    <name evidence="4" type="ORF">CTI12_AA008350</name>
</gene>
<dbReference type="SMART" id="SM00360">
    <property type="entry name" value="RRM"/>
    <property type="match status" value="1"/>
</dbReference>
<dbReference type="CDD" id="cd00590">
    <property type="entry name" value="RRM_SF"/>
    <property type="match status" value="1"/>
</dbReference>
<dbReference type="Pfam" id="PF00076">
    <property type="entry name" value="RRM_1"/>
    <property type="match status" value="1"/>
</dbReference>
<dbReference type="Proteomes" id="UP000245207">
    <property type="component" value="Unassembled WGS sequence"/>
</dbReference>
<feature type="domain" description="RRM" evidence="3">
    <location>
        <begin position="39"/>
        <end position="116"/>
    </location>
</feature>
<dbReference type="PROSITE" id="PS50102">
    <property type="entry name" value="RRM"/>
    <property type="match status" value="1"/>
</dbReference>
<feature type="compositionally biased region" description="Low complexity" evidence="2">
    <location>
        <begin position="452"/>
        <end position="461"/>
    </location>
</feature>
<protein>
    <recommendedName>
        <fullName evidence="3">RRM domain-containing protein</fullName>
    </recommendedName>
</protein>
<dbReference type="InterPro" id="IPR012677">
    <property type="entry name" value="Nucleotide-bd_a/b_plait_sf"/>
</dbReference>
<dbReference type="Gene3D" id="3.30.70.330">
    <property type="match status" value="1"/>
</dbReference>
<dbReference type="SUPFAM" id="SSF54928">
    <property type="entry name" value="RNA-binding domain, RBD"/>
    <property type="match status" value="1"/>
</dbReference>
<comment type="caution">
    <text evidence="4">The sequence shown here is derived from an EMBL/GenBank/DDBJ whole genome shotgun (WGS) entry which is preliminary data.</text>
</comment>
<evidence type="ECO:0000256" key="2">
    <source>
        <dbReference type="SAM" id="MobiDB-lite"/>
    </source>
</evidence>
<dbReference type="InterPro" id="IPR035979">
    <property type="entry name" value="RBD_domain_sf"/>
</dbReference>
<dbReference type="InterPro" id="IPR000504">
    <property type="entry name" value="RRM_dom"/>
</dbReference>
<proteinExistence type="predicted"/>
<keyword evidence="5" id="KW-1185">Reference proteome</keyword>
<accession>A0A2U1QM12</accession>
<evidence type="ECO:0000313" key="5">
    <source>
        <dbReference type="Proteomes" id="UP000245207"/>
    </source>
</evidence>
<dbReference type="EMBL" id="PKPP01000037">
    <property type="protein sequence ID" value="PWA99054.1"/>
    <property type="molecule type" value="Genomic_DNA"/>
</dbReference>
<dbReference type="OrthoDB" id="1744977at2759"/>
<sequence length="530" mass="59712">MGDSDWQKVTGRKRRSVFDRLTPSQTRNSNLDDLAKISLSVYVSNFPTHLTMRELWNICGKVGTVADVYIAKRKNKFGQMFAFCRYIKVANTENLISSLSNIWVGKLRLHANVARFDRKMDGKPFNAGVKVNPPVATKTSQPPGNMTTSYANVAKVETKGSVCADKECGDQTLNIPMPCSQDVSLAVLGCYKDFRSIANARSLCNSEGFLDVRFKYLGGLWLLFDFNSMEARNSSLKHDGIRSWFSSLKAWHDDFIVDERLIWLEIEGVPIRAWEDDVFKSICNKWGEVIFSDDSNSCNRLSKRLCIKSKHNQLVFATIFVTLMNVTYAIRVRELCSWTPTFVEIDSNRKDESPLDFQDKEEMQSNDGIDAVSVDANGEVQTNVEDIHDQAEHEQQHDLDSDPFGLEPLINKKVGTEAASLSSTTPTFPPGFSPLNNDEVAGHPDAHPCVKSPNSESSHSSHGVNNKQFGFSMLERLEETIKIGTALGLNMEGWLLKVFGFRIMLESCGLLFMLLKRYMTRLLYGLPFLF</sequence>